<accession>A0AAW2T6R9</accession>
<feature type="coiled-coil region" evidence="1">
    <location>
        <begin position="86"/>
        <end position="120"/>
    </location>
</feature>
<sequence length="148" mass="16673">MEGDKLIPDWNISDRSSVLLHNVGQDSQELYNVCYLRGDQATLLMTPHTRLEEHHVHILISRRSQILADHKVRELHRMLIDSASGVTEIESQRSALETKVQDLQNQLAESASEIAKAKKEAFNEGRAERFDDGQAASKLKGVAEGRED</sequence>
<evidence type="ECO:0000256" key="1">
    <source>
        <dbReference type="SAM" id="Coils"/>
    </source>
</evidence>
<keyword evidence="1" id="KW-0175">Coiled coil</keyword>
<name>A0AAW2T6R9_SESRA</name>
<reference evidence="3" key="2">
    <citation type="journal article" date="2024" name="Plant">
        <title>Genomic evolution and insights into agronomic trait innovations of Sesamum species.</title>
        <authorList>
            <person name="Miao H."/>
            <person name="Wang L."/>
            <person name="Qu L."/>
            <person name="Liu H."/>
            <person name="Sun Y."/>
            <person name="Le M."/>
            <person name="Wang Q."/>
            <person name="Wei S."/>
            <person name="Zheng Y."/>
            <person name="Lin W."/>
            <person name="Duan Y."/>
            <person name="Cao H."/>
            <person name="Xiong S."/>
            <person name="Wang X."/>
            <person name="Wei L."/>
            <person name="Li C."/>
            <person name="Ma Q."/>
            <person name="Ju M."/>
            <person name="Zhao R."/>
            <person name="Li G."/>
            <person name="Mu C."/>
            <person name="Tian Q."/>
            <person name="Mei H."/>
            <person name="Zhang T."/>
            <person name="Gao T."/>
            <person name="Zhang H."/>
        </authorList>
    </citation>
    <scope>NUCLEOTIDE SEQUENCE</scope>
    <source>
        <strain evidence="3">G02</strain>
    </source>
</reference>
<proteinExistence type="predicted"/>
<protein>
    <submittedName>
        <fullName evidence="3">Uncharacterized protein</fullName>
    </submittedName>
</protein>
<dbReference type="EMBL" id="JACGWJ010000009">
    <property type="protein sequence ID" value="KAL0400424.1"/>
    <property type="molecule type" value="Genomic_DNA"/>
</dbReference>
<gene>
    <name evidence="3" type="ORF">Sradi_2385700</name>
</gene>
<feature type="region of interest" description="Disordered" evidence="2">
    <location>
        <begin position="125"/>
        <end position="148"/>
    </location>
</feature>
<organism evidence="3">
    <name type="scientific">Sesamum radiatum</name>
    <name type="common">Black benniseed</name>
    <dbReference type="NCBI Taxonomy" id="300843"/>
    <lineage>
        <taxon>Eukaryota</taxon>
        <taxon>Viridiplantae</taxon>
        <taxon>Streptophyta</taxon>
        <taxon>Embryophyta</taxon>
        <taxon>Tracheophyta</taxon>
        <taxon>Spermatophyta</taxon>
        <taxon>Magnoliopsida</taxon>
        <taxon>eudicotyledons</taxon>
        <taxon>Gunneridae</taxon>
        <taxon>Pentapetalae</taxon>
        <taxon>asterids</taxon>
        <taxon>lamiids</taxon>
        <taxon>Lamiales</taxon>
        <taxon>Pedaliaceae</taxon>
        <taxon>Sesamum</taxon>
    </lineage>
</organism>
<reference evidence="3" key="1">
    <citation type="submission" date="2020-06" db="EMBL/GenBank/DDBJ databases">
        <authorList>
            <person name="Li T."/>
            <person name="Hu X."/>
            <person name="Zhang T."/>
            <person name="Song X."/>
            <person name="Zhang H."/>
            <person name="Dai N."/>
            <person name="Sheng W."/>
            <person name="Hou X."/>
            <person name="Wei L."/>
        </authorList>
    </citation>
    <scope>NUCLEOTIDE SEQUENCE</scope>
    <source>
        <strain evidence="3">G02</strain>
        <tissue evidence="3">Leaf</tissue>
    </source>
</reference>
<dbReference type="AlphaFoldDB" id="A0AAW2T6R9"/>
<evidence type="ECO:0000313" key="3">
    <source>
        <dbReference type="EMBL" id="KAL0400424.1"/>
    </source>
</evidence>
<evidence type="ECO:0000256" key="2">
    <source>
        <dbReference type="SAM" id="MobiDB-lite"/>
    </source>
</evidence>
<comment type="caution">
    <text evidence="3">The sequence shown here is derived from an EMBL/GenBank/DDBJ whole genome shotgun (WGS) entry which is preliminary data.</text>
</comment>